<evidence type="ECO:0000313" key="1">
    <source>
        <dbReference type="EMBL" id="QJA89762.1"/>
    </source>
</evidence>
<name>A0A6M3L7F7_9ZZZZ</name>
<dbReference type="AlphaFoldDB" id="A0A6M3L7F7"/>
<protein>
    <submittedName>
        <fullName evidence="1">Uncharacterized protein</fullName>
    </submittedName>
</protein>
<sequence>MKIAGGYKIGTSRFEFYPSSVLDGSATWDAGSIADGDEEAKEVTVTGAALGDFAIASLSIDVADLVLNAQVTAANTITCVLANNTGGAIDLGTATIYVRVMKK</sequence>
<organism evidence="1">
    <name type="scientific">viral metagenome</name>
    <dbReference type="NCBI Taxonomy" id="1070528"/>
    <lineage>
        <taxon>unclassified sequences</taxon>
        <taxon>metagenomes</taxon>
        <taxon>organismal metagenomes</taxon>
    </lineage>
</organism>
<dbReference type="EMBL" id="MT142867">
    <property type="protein sequence ID" value="QJA89762.1"/>
    <property type="molecule type" value="Genomic_DNA"/>
</dbReference>
<reference evidence="1" key="1">
    <citation type="submission" date="2020-03" db="EMBL/GenBank/DDBJ databases">
        <title>The deep terrestrial virosphere.</title>
        <authorList>
            <person name="Holmfeldt K."/>
            <person name="Nilsson E."/>
            <person name="Simone D."/>
            <person name="Lopez-Fernandez M."/>
            <person name="Wu X."/>
            <person name="de Brujin I."/>
            <person name="Lundin D."/>
            <person name="Andersson A."/>
            <person name="Bertilsson S."/>
            <person name="Dopson M."/>
        </authorList>
    </citation>
    <scope>NUCLEOTIDE SEQUENCE</scope>
    <source>
        <strain evidence="1">MM415B02510</strain>
    </source>
</reference>
<accession>A0A6M3L7F7</accession>
<gene>
    <name evidence="1" type="ORF">MM415B02510_0007</name>
</gene>
<proteinExistence type="predicted"/>